<proteinExistence type="predicted"/>
<accession>A0A426XRB8</accession>
<name>A0A426XRB8_ENSVE</name>
<evidence type="ECO:0000313" key="2">
    <source>
        <dbReference type="Proteomes" id="UP000287651"/>
    </source>
</evidence>
<comment type="caution">
    <text evidence="1">The sequence shown here is derived from an EMBL/GenBank/DDBJ whole genome shotgun (WGS) entry which is preliminary data.</text>
</comment>
<dbReference type="AlphaFoldDB" id="A0A426XRB8"/>
<dbReference type="Proteomes" id="UP000287651">
    <property type="component" value="Unassembled WGS sequence"/>
</dbReference>
<gene>
    <name evidence="1" type="ORF">B296_00057387</name>
</gene>
<dbReference type="EMBL" id="AMZH03018115">
    <property type="protein sequence ID" value="RRT42047.1"/>
    <property type="molecule type" value="Genomic_DNA"/>
</dbReference>
<sequence>MWGRGPGAALSSRAGMRRCLSLSHGNEGQAPPHLLARGRGAVSSSHAWTRQCLVLPLEDEVSPRLPAQGRLAGGPVCITWYGALPLGKANLGQYGSDIFKCLFIDNLDQSILKRELGTLIRILNYARYEMLNKALESFGDLGDDEELGPADWPTVFRLLIGECLKKEG</sequence>
<evidence type="ECO:0000313" key="1">
    <source>
        <dbReference type="EMBL" id="RRT42047.1"/>
    </source>
</evidence>
<organism evidence="1 2">
    <name type="scientific">Ensete ventricosum</name>
    <name type="common">Abyssinian banana</name>
    <name type="synonym">Musa ensete</name>
    <dbReference type="NCBI Taxonomy" id="4639"/>
    <lineage>
        <taxon>Eukaryota</taxon>
        <taxon>Viridiplantae</taxon>
        <taxon>Streptophyta</taxon>
        <taxon>Embryophyta</taxon>
        <taxon>Tracheophyta</taxon>
        <taxon>Spermatophyta</taxon>
        <taxon>Magnoliopsida</taxon>
        <taxon>Liliopsida</taxon>
        <taxon>Zingiberales</taxon>
        <taxon>Musaceae</taxon>
        <taxon>Ensete</taxon>
    </lineage>
</organism>
<protein>
    <submittedName>
        <fullName evidence="1">Uncharacterized protein</fullName>
    </submittedName>
</protein>
<reference evidence="1 2" key="1">
    <citation type="journal article" date="2014" name="Agronomy (Basel)">
        <title>A Draft Genome Sequence for Ensete ventricosum, the Drought-Tolerant Tree Against Hunger.</title>
        <authorList>
            <person name="Harrison J."/>
            <person name="Moore K.A."/>
            <person name="Paszkiewicz K."/>
            <person name="Jones T."/>
            <person name="Grant M."/>
            <person name="Ambacheew D."/>
            <person name="Muzemil S."/>
            <person name="Studholme D.J."/>
        </authorList>
    </citation>
    <scope>NUCLEOTIDE SEQUENCE [LARGE SCALE GENOMIC DNA]</scope>
</reference>